<dbReference type="EMBL" id="OX459945">
    <property type="protein sequence ID" value="CAI9179725.1"/>
    <property type="molecule type" value="Genomic_DNA"/>
</dbReference>
<gene>
    <name evidence="2" type="ORF">MRATA1EN1_LOCUS28687</name>
</gene>
<protein>
    <recommendedName>
        <fullName evidence="4">Collagen alpha-1(I) chain-like</fullName>
    </recommendedName>
</protein>
<dbReference type="Proteomes" id="UP001176941">
    <property type="component" value="Chromosome 9"/>
</dbReference>
<sequence>MKSQAQSTLHNRIVSVSCALLRARGARPRGDRGPLGTVTLPAASGLEVTRASRPRGGPAGARSPHPGPPQRALGRTLGRHQGQLALGTASGRKGGSTRQTPGFPRRPQVRPAPQAGRGGGGLGRVPSAAFTTGGSPLRANEARSMAARAVRCGAAPAAPAASGEGQPHAALTAPSGRYCGSRPPLARPFPGHLSRR</sequence>
<organism evidence="2 3">
    <name type="scientific">Rangifer tarandus platyrhynchus</name>
    <name type="common">Svalbard reindeer</name>
    <dbReference type="NCBI Taxonomy" id="3082113"/>
    <lineage>
        <taxon>Eukaryota</taxon>
        <taxon>Metazoa</taxon>
        <taxon>Chordata</taxon>
        <taxon>Craniata</taxon>
        <taxon>Vertebrata</taxon>
        <taxon>Euteleostomi</taxon>
        <taxon>Mammalia</taxon>
        <taxon>Eutheria</taxon>
        <taxon>Laurasiatheria</taxon>
        <taxon>Artiodactyla</taxon>
        <taxon>Ruminantia</taxon>
        <taxon>Pecora</taxon>
        <taxon>Cervidae</taxon>
        <taxon>Odocoileinae</taxon>
        <taxon>Rangifer</taxon>
    </lineage>
</organism>
<feature type="region of interest" description="Disordered" evidence="1">
    <location>
        <begin position="156"/>
        <end position="196"/>
    </location>
</feature>
<reference evidence="2" key="1">
    <citation type="submission" date="2023-04" db="EMBL/GenBank/DDBJ databases">
        <authorList>
            <consortium name="ELIXIR-Norway"/>
        </authorList>
    </citation>
    <scope>NUCLEOTIDE SEQUENCE [LARGE SCALE GENOMIC DNA]</scope>
</reference>
<evidence type="ECO:0000313" key="3">
    <source>
        <dbReference type="Proteomes" id="UP001176941"/>
    </source>
</evidence>
<evidence type="ECO:0008006" key="4">
    <source>
        <dbReference type="Google" id="ProtNLM"/>
    </source>
</evidence>
<accession>A0ABN9A0F0</accession>
<proteinExistence type="predicted"/>
<feature type="region of interest" description="Disordered" evidence="1">
    <location>
        <begin position="26"/>
        <end position="142"/>
    </location>
</feature>
<keyword evidence="3" id="KW-1185">Reference proteome</keyword>
<feature type="compositionally biased region" description="Low complexity" evidence="1">
    <location>
        <begin position="105"/>
        <end position="115"/>
    </location>
</feature>
<name>A0ABN9A0F0_RANTA</name>
<evidence type="ECO:0000313" key="2">
    <source>
        <dbReference type="EMBL" id="CAI9179725.1"/>
    </source>
</evidence>
<evidence type="ECO:0000256" key="1">
    <source>
        <dbReference type="SAM" id="MobiDB-lite"/>
    </source>
</evidence>